<keyword evidence="2" id="KW-0238">DNA-binding</keyword>
<dbReference type="InterPro" id="IPR036388">
    <property type="entry name" value="WH-like_DNA-bd_sf"/>
</dbReference>
<name>A0A371NS47_9MICO</name>
<dbReference type="SMART" id="SM00421">
    <property type="entry name" value="HTH_LUXR"/>
    <property type="match status" value="1"/>
</dbReference>
<evidence type="ECO:0000313" key="6">
    <source>
        <dbReference type="Proteomes" id="UP000262172"/>
    </source>
</evidence>
<feature type="domain" description="HTH luxR-type" evidence="4">
    <location>
        <begin position="292"/>
        <end position="358"/>
    </location>
</feature>
<dbReference type="InterPro" id="IPR016032">
    <property type="entry name" value="Sig_transdc_resp-reg_C-effctor"/>
</dbReference>
<evidence type="ECO:0000256" key="3">
    <source>
        <dbReference type="ARBA" id="ARBA00023163"/>
    </source>
</evidence>
<evidence type="ECO:0000256" key="2">
    <source>
        <dbReference type="ARBA" id="ARBA00023125"/>
    </source>
</evidence>
<dbReference type="GO" id="GO:0003677">
    <property type="term" value="F:DNA binding"/>
    <property type="evidence" value="ECO:0007669"/>
    <property type="project" value="UniProtKB-KW"/>
</dbReference>
<dbReference type="SUPFAM" id="SSF46894">
    <property type="entry name" value="C-terminal effector domain of the bipartite response regulators"/>
    <property type="match status" value="1"/>
</dbReference>
<dbReference type="AlphaFoldDB" id="A0A371NS47"/>
<dbReference type="Pfam" id="PF00196">
    <property type="entry name" value="GerE"/>
    <property type="match status" value="1"/>
</dbReference>
<gene>
    <name evidence="5" type="ORF">DY023_12355</name>
</gene>
<dbReference type="PRINTS" id="PR00038">
    <property type="entry name" value="HTHLUXR"/>
</dbReference>
<keyword evidence="3" id="KW-0804">Transcription</keyword>
<dbReference type="Proteomes" id="UP000262172">
    <property type="component" value="Unassembled WGS sequence"/>
</dbReference>
<comment type="caution">
    <text evidence="5">The sequence shown here is derived from an EMBL/GenBank/DDBJ whole genome shotgun (WGS) entry which is preliminary data.</text>
</comment>
<evidence type="ECO:0000313" key="5">
    <source>
        <dbReference type="EMBL" id="REJ05026.1"/>
    </source>
</evidence>
<dbReference type="InterPro" id="IPR000792">
    <property type="entry name" value="Tscrpt_reg_LuxR_C"/>
</dbReference>
<dbReference type="EMBL" id="QUAB01000044">
    <property type="protein sequence ID" value="REJ05026.1"/>
    <property type="molecule type" value="Genomic_DNA"/>
</dbReference>
<dbReference type="Gene3D" id="1.10.10.10">
    <property type="entry name" value="Winged helix-like DNA-binding domain superfamily/Winged helix DNA-binding domain"/>
    <property type="match status" value="1"/>
</dbReference>
<proteinExistence type="predicted"/>
<evidence type="ECO:0000256" key="1">
    <source>
        <dbReference type="ARBA" id="ARBA00023015"/>
    </source>
</evidence>
<dbReference type="PANTHER" id="PTHR44688:SF16">
    <property type="entry name" value="DNA-BINDING TRANSCRIPTIONAL ACTIVATOR DEVR_DOSR"/>
    <property type="match status" value="1"/>
</dbReference>
<sequence length="361" mass="38760">MHMVVGSAAVAGVRDGIERMSRSSLPAGDFLIESAELLSRAVPSVAACVAMLDPATAIVTGVTKQGALAGRNESDLHWARIEYGEDDPTAVRTMVAGGRTAIGVSHEFGGAAERSLRMAELLTPVFGFTDEARVVFADRTGAWGAISMFRGSDDRAFDEEDLACLEAVVPAVTRGIRGGLLTQTRMPRDAAEGASAVVIVDEEDRVARMTPGARTKIDALARGAATADPLTVLHSLVQRARRAEPDASPVRIRLRTPDGCWLVLSAERLEGGRGRDIIVTIDDARPHDIVDLVAAAFGLTARERDVVALVLRGRDTREIASTLFLSPYTVQDHLKAIFDKAGVTSRRQLVARVYFDHYAPH</sequence>
<reference evidence="5 6" key="1">
    <citation type="submission" date="2018-08" db="EMBL/GenBank/DDBJ databases">
        <title>Isolation, diversity and antifungal activity of Actinobacteria from cow dung.</title>
        <authorList>
            <person name="Ling L."/>
        </authorList>
    </citation>
    <scope>NUCLEOTIDE SEQUENCE [LARGE SCALE GENOMIC DNA]</scope>
    <source>
        <strain evidence="5 6">NEAU-LLE</strain>
    </source>
</reference>
<dbReference type="PROSITE" id="PS00622">
    <property type="entry name" value="HTH_LUXR_1"/>
    <property type="match status" value="1"/>
</dbReference>
<organism evidence="5 6">
    <name type="scientific">Microbacterium bovistercoris</name>
    <dbReference type="NCBI Taxonomy" id="2293570"/>
    <lineage>
        <taxon>Bacteria</taxon>
        <taxon>Bacillati</taxon>
        <taxon>Actinomycetota</taxon>
        <taxon>Actinomycetes</taxon>
        <taxon>Micrococcales</taxon>
        <taxon>Microbacteriaceae</taxon>
        <taxon>Microbacterium</taxon>
    </lineage>
</organism>
<evidence type="ECO:0000259" key="4">
    <source>
        <dbReference type="PROSITE" id="PS50043"/>
    </source>
</evidence>
<dbReference type="PANTHER" id="PTHR44688">
    <property type="entry name" value="DNA-BINDING TRANSCRIPTIONAL ACTIVATOR DEVR_DOSR"/>
    <property type="match status" value="1"/>
</dbReference>
<dbReference type="CDD" id="cd06170">
    <property type="entry name" value="LuxR_C_like"/>
    <property type="match status" value="1"/>
</dbReference>
<protein>
    <submittedName>
        <fullName evidence="5">LuxR family transcriptional regulator</fullName>
    </submittedName>
</protein>
<dbReference type="GO" id="GO:0006355">
    <property type="term" value="P:regulation of DNA-templated transcription"/>
    <property type="evidence" value="ECO:0007669"/>
    <property type="project" value="InterPro"/>
</dbReference>
<dbReference type="PROSITE" id="PS50043">
    <property type="entry name" value="HTH_LUXR_2"/>
    <property type="match status" value="1"/>
</dbReference>
<accession>A0A371NS47</accession>
<keyword evidence="1" id="KW-0805">Transcription regulation</keyword>
<keyword evidence="6" id="KW-1185">Reference proteome</keyword>